<evidence type="ECO:0000256" key="1">
    <source>
        <dbReference type="SAM" id="Phobius"/>
    </source>
</evidence>
<keyword evidence="1" id="KW-1133">Transmembrane helix</keyword>
<evidence type="ECO:0008006" key="4">
    <source>
        <dbReference type="Google" id="ProtNLM"/>
    </source>
</evidence>
<accession>A0ABR0TD12</accession>
<dbReference type="EMBL" id="JASGXD010000012">
    <property type="protein sequence ID" value="KAK6002326.1"/>
    <property type="molecule type" value="Genomic_DNA"/>
</dbReference>
<proteinExistence type="predicted"/>
<protein>
    <recommendedName>
        <fullName evidence="4">Integral membrane protein</fullName>
    </recommendedName>
</protein>
<name>A0ABR0TD12_AURPU</name>
<reference evidence="2 3" key="1">
    <citation type="submission" date="2023-11" db="EMBL/GenBank/DDBJ databases">
        <title>Draft genome sequence and annotation of the polyextremotolerant black yeast-like fungus Aureobasidium pullulans NRRL 62042.</title>
        <authorList>
            <person name="Dielentheis-Frenken M.R.E."/>
            <person name="Wibberg D."/>
            <person name="Blank L.M."/>
            <person name="Tiso T."/>
        </authorList>
    </citation>
    <scope>NUCLEOTIDE SEQUENCE [LARGE SCALE GENOMIC DNA]</scope>
    <source>
        <strain evidence="2 3">NRRL 62042</strain>
    </source>
</reference>
<feature type="transmembrane region" description="Helical" evidence="1">
    <location>
        <begin position="75"/>
        <end position="96"/>
    </location>
</feature>
<dbReference type="Proteomes" id="UP001341245">
    <property type="component" value="Unassembled WGS sequence"/>
</dbReference>
<gene>
    <name evidence="2" type="ORF">QM012_001964</name>
</gene>
<keyword evidence="1" id="KW-0472">Membrane</keyword>
<organism evidence="2 3">
    <name type="scientific">Aureobasidium pullulans</name>
    <name type="common">Black yeast</name>
    <name type="synonym">Pullularia pullulans</name>
    <dbReference type="NCBI Taxonomy" id="5580"/>
    <lineage>
        <taxon>Eukaryota</taxon>
        <taxon>Fungi</taxon>
        <taxon>Dikarya</taxon>
        <taxon>Ascomycota</taxon>
        <taxon>Pezizomycotina</taxon>
        <taxon>Dothideomycetes</taxon>
        <taxon>Dothideomycetidae</taxon>
        <taxon>Dothideales</taxon>
        <taxon>Saccotheciaceae</taxon>
        <taxon>Aureobasidium</taxon>
    </lineage>
</organism>
<evidence type="ECO:0000313" key="3">
    <source>
        <dbReference type="Proteomes" id="UP001341245"/>
    </source>
</evidence>
<feature type="transmembrane region" description="Helical" evidence="1">
    <location>
        <begin position="20"/>
        <end position="37"/>
    </location>
</feature>
<evidence type="ECO:0000313" key="2">
    <source>
        <dbReference type="EMBL" id="KAK6002326.1"/>
    </source>
</evidence>
<keyword evidence="1" id="KW-0812">Transmembrane</keyword>
<comment type="caution">
    <text evidence="2">The sequence shown here is derived from an EMBL/GenBank/DDBJ whole genome shotgun (WGS) entry which is preliminary data.</text>
</comment>
<sequence>MPNPHTTTAFESLIPLLKDILGSLAITFMLCFINALATTNVYAISSCSIALLLASSIGCAYTYDILVVNTSFWPVVLWIINLVASASIIAQEIWFIHKAYKQIFYAEKPRSGNLLLNLE</sequence>
<keyword evidence="3" id="KW-1185">Reference proteome</keyword>
<feature type="transmembrane region" description="Helical" evidence="1">
    <location>
        <begin position="42"/>
        <end position="63"/>
    </location>
</feature>